<dbReference type="InterPro" id="IPR000121">
    <property type="entry name" value="PEP_util_C"/>
</dbReference>
<dbReference type="GO" id="GO:0005524">
    <property type="term" value="F:ATP binding"/>
    <property type="evidence" value="ECO:0007669"/>
    <property type="project" value="UniProtKB-KW"/>
</dbReference>
<keyword evidence="2" id="KW-0547">Nucleotide-binding</keyword>
<keyword evidence="5" id="KW-0670">Pyruvate</keyword>
<evidence type="ECO:0000256" key="2">
    <source>
        <dbReference type="ARBA" id="ARBA00022741"/>
    </source>
</evidence>
<dbReference type="InterPro" id="IPR040442">
    <property type="entry name" value="Pyrv_kinase-like_dom_sf"/>
</dbReference>
<name>T1B861_9ZZZZ</name>
<proteinExistence type="inferred from homology"/>
<gene>
    <name evidence="5" type="ORF">B1B_05473</name>
</gene>
<dbReference type="InterPro" id="IPR015813">
    <property type="entry name" value="Pyrv/PenolPyrv_kinase-like_dom"/>
</dbReference>
<evidence type="ECO:0000259" key="4">
    <source>
        <dbReference type="Pfam" id="PF02896"/>
    </source>
</evidence>
<sequence length="227" mass="25681">RTSDFKTNEYRGMPGGEEFEPVEENPMIGWRGCSRYIAPVYQPAFRAELEAIHRVRTDRNLRNAQIMLPFVRNTWELEQIAELMKEAGLRRSRDFKLYLMAEVPSTVLLAREFSHHCDGFSIGSNDLTQLVLGADRDSETLGRMGYFDERDPAVQRAVEMLIEGAHAEGRTVGICGQGPSVYPEFAEFLVRKGIDSISLNADTVLPTIRTIASLEQRLKLDDARRSG</sequence>
<dbReference type="InterPro" id="IPR006319">
    <property type="entry name" value="PEP_synth"/>
</dbReference>
<dbReference type="PROSITE" id="PS00742">
    <property type="entry name" value="PEP_ENZYMES_2"/>
    <property type="match status" value="1"/>
</dbReference>
<accession>T1B861</accession>
<dbReference type="EMBL" id="AUZY01003467">
    <property type="protein sequence ID" value="EQD69101.1"/>
    <property type="molecule type" value="Genomic_DNA"/>
</dbReference>
<feature type="domain" description="PEP-utilising enzyme C-terminal" evidence="4">
    <location>
        <begin position="1"/>
        <end position="213"/>
    </location>
</feature>
<comment type="similarity">
    <text evidence="1">Belongs to the PEP-utilizing enzyme family.</text>
</comment>
<evidence type="ECO:0000256" key="1">
    <source>
        <dbReference type="ARBA" id="ARBA00007837"/>
    </source>
</evidence>
<dbReference type="GO" id="GO:0008986">
    <property type="term" value="F:pyruvate, water dikinase activity"/>
    <property type="evidence" value="ECO:0007669"/>
    <property type="project" value="InterPro"/>
</dbReference>
<evidence type="ECO:0000256" key="3">
    <source>
        <dbReference type="ARBA" id="ARBA00022840"/>
    </source>
</evidence>
<evidence type="ECO:0000313" key="5">
    <source>
        <dbReference type="EMBL" id="EQD69101.1"/>
    </source>
</evidence>
<dbReference type="PANTHER" id="PTHR43030">
    <property type="entry name" value="PHOSPHOENOLPYRUVATE SYNTHASE"/>
    <property type="match status" value="1"/>
</dbReference>
<protein>
    <submittedName>
        <fullName evidence="5">Phosphoenolpyruvate synthase</fullName>
    </submittedName>
</protein>
<dbReference type="Gene3D" id="3.20.20.60">
    <property type="entry name" value="Phosphoenolpyruvate-binding domains"/>
    <property type="match status" value="1"/>
</dbReference>
<dbReference type="SUPFAM" id="SSF51621">
    <property type="entry name" value="Phosphoenolpyruvate/pyruvate domain"/>
    <property type="match status" value="1"/>
</dbReference>
<feature type="non-terminal residue" evidence="5">
    <location>
        <position position="1"/>
    </location>
</feature>
<dbReference type="Pfam" id="PF02896">
    <property type="entry name" value="PEP-utilizers_C"/>
    <property type="match status" value="1"/>
</dbReference>
<organism evidence="5">
    <name type="scientific">mine drainage metagenome</name>
    <dbReference type="NCBI Taxonomy" id="410659"/>
    <lineage>
        <taxon>unclassified sequences</taxon>
        <taxon>metagenomes</taxon>
        <taxon>ecological metagenomes</taxon>
    </lineage>
</organism>
<dbReference type="InterPro" id="IPR023151">
    <property type="entry name" value="PEP_util_CS"/>
</dbReference>
<reference evidence="5" key="1">
    <citation type="submission" date="2013-08" db="EMBL/GenBank/DDBJ databases">
        <authorList>
            <person name="Mendez C."/>
            <person name="Richter M."/>
            <person name="Ferrer M."/>
            <person name="Sanchez J."/>
        </authorList>
    </citation>
    <scope>NUCLEOTIDE SEQUENCE</scope>
</reference>
<keyword evidence="3" id="KW-0067">ATP-binding</keyword>
<dbReference type="AlphaFoldDB" id="T1B861"/>
<comment type="caution">
    <text evidence="5">The sequence shown here is derived from an EMBL/GenBank/DDBJ whole genome shotgun (WGS) entry which is preliminary data.</text>
</comment>
<dbReference type="PANTHER" id="PTHR43030:SF1">
    <property type="entry name" value="PHOSPHOENOLPYRUVATE SYNTHASE"/>
    <property type="match status" value="1"/>
</dbReference>
<reference evidence="5" key="2">
    <citation type="journal article" date="2014" name="ISME J.">
        <title>Microbial stratification in low pH oxic and suboxic macroscopic growths along an acid mine drainage.</title>
        <authorList>
            <person name="Mendez-Garcia C."/>
            <person name="Mesa V."/>
            <person name="Sprenger R.R."/>
            <person name="Richter M."/>
            <person name="Diez M.S."/>
            <person name="Solano J."/>
            <person name="Bargiela R."/>
            <person name="Golyshina O.V."/>
            <person name="Manteca A."/>
            <person name="Ramos J.L."/>
            <person name="Gallego J.R."/>
            <person name="Llorente I."/>
            <person name="Martins Dos Santos V.A."/>
            <person name="Jensen O.N."/>
            <person name="Pelaez A.I."/>
            <person name="Sanchez J."/>
            <person name="Ferrer M."/>
        </authorList>
    </citation>
    <scope>NUCLEOTIDE SEQUENCE</scope>
</reference>